<evidence type="ECO:0000313" key="3">
    <source>
        <dbReference type="EMBL" id="KAJ9557290.1"/>
    </source>
</evidence>
<dbReference type="InterPro" id="IPR024752">
    <property type="entry name" value="Myb/SANT-like_dom"/>
</dbReference>
<proteinExistence type="predicted"/>
<dbReference type="PANTHER" id="PTHR46929:SF4">
    <property type="entry name" value="MYB_SANT-LIKE DOMAIN-CONTAINING PROTEIN"/>
    <property type="match status" value="1"/>
</dbReference>
<evidence type="ECO:0000259" key="2">
    <source>
        <dbReference type="Pfam" id="PF12776"/>
    </source>
</evidence>
<dbReference type="Pfam" id="PF12776">
    <property type="entry name" value="Myb_DNA-bind_3"/>
    <property type="match status" value="1"/>
</dbReference>
<dbReference type="PANTHER" id="PTHR46929">
    <property type="entry name" value="EXPRESSED PROTEIN"/>
    <property type="match status" value="1"/>
</dbReference>
<evidence type="ECO:0000256" key="1">
    <source>
        <dbReference type="SAM" id="MobiDB-lite"/>
    </source>
</evidence>
<organism evidence="3 4">
    <name type="scientific">Centaurea solstitialis</name>
    <name type="common">yellow star-thistle</name>
    <dbReference type="NCBI Taxonomy" id="347529"/>
    <lineage>
        <taxon>Eukaryota</taxon>
        <taxon>Viridiplantae</taxon>
        <taxon>Streptophyta</taxon>
        <taxon>Embryophyta</taxon>
        <taxon>Tracheophyta</taxon>
        <taxon>Spermatophyta</taxon>
        <taxon>Magnoliopsida</taxon>
        <taxon>eudicotyledons</taxon>
        <taxon>Gunneridae</taxon>
        <taxon>Pentapetalae</taxon>
        <taxon>asterids</taxon>
        <taxon>campanulids</taxon>
        <taxon>Asterales</taxon>
        <taxon>Asteraceae</taxon>
        <taxon>Carduoideae</taxon>
        <taxon>Cardueae</taxon>
        <taxon>Centaureinae</taxon>
        <taxon>Centaurea</taxon>
    </lineage>
</organism>
<dbReference type="EMBL" id="JARYMX010000003">
    <property type="protein sequence ID" value="KAJ9557290.1"/>
    <property type="molecule type" value="Genomic_DNA"/>
</dbReference>
<dbReference type="Proteomes" id="UP001172457">
    <property type="component" value="Chromosome 3"/>
</dbReference>
<keyword evidence="4" id="KW-1185">Reference proteome</keyword>
<accession>A0AA38TM27</accession>
<protein>
    <recommendedName>
        <fullName evidence="2">Myb/SANT-like domain-containing protein</fullName>
    </recommendedName>
</protein>
<evidence type="ECO:0000313" key="4">
    <source>
        <dbReference type="Proteomes" id="UP001172457"/>
    </source>
</evidence>
<gene>
    <name evidence="3" type="ORF">OSB04_011904</name>
</gene>
<comment type="caution">
    <text evidence="3">The sequence shown here is derived from an EMBL/GenBank/DDBJ whole genome shotgun (WGS) entry which is preliminary data.</text>
</comment>
<reference evidence="3" key="1">
    <citation type="submission" date="2023-03" db="EMBL/GenBank/DDBJ databases">
        <title>Chromosome-scale reference genome and RAD-based genetic map of yellow starthistle (Centaurea solstitialis) reveal putative structural variation and QTLs associated with invader traits.</title>
        <authorList>
            <person name="Reatini B."/>
            <person name="Cang F.A."/>
            <person name="Jiang Q."/>
            <person name="Mckibben M.T.W."/>
            <person name="Barker M.S."/>
            <person name="Rieseberg L.H."/>
            <person name="Dlugosch K.M."/>
        </authorList>
    </citation>
    <scope>NUCLEOTIDE SEQUENCE</scope>
    <source>
        <strain evidence="3">CAN-66</strain>
        <tissue evidence="3">Leaf</tissue>
    </source>
</reference>
<feature type="region of interest" description="Disordered" evidence="1">
    <location>
        <begin position="149"/>
        <end position="174"/>
    </location>
</feature>
<sequence length="191" mass="22054">MHDYYRVDGTFTSQAYTNMVDELSKILNKPFNKNYLKNHLKTIKDHFSQWYDIFHGVSLSGFAWNSETNLLELEEEVWEALIAVCLLELFPRDRATGATTKRAKERRNRMNTNQERPKTIEEIDRMVITDEISLENFMTGEDILITSTMPTSLMNPPKATKSKGKKRKMEEEDAVTSKITVAISDVANAIR</sequence>
<dbReference type="AlphaFoldDB" id="A0AA38TM27"/>
<name>A0AA38TM27_9ASTR</name>
<feature type="domain" description="Myb/SANT-like" evidence="2">
    <location>
        <begin position="5"/>
        <end position="80"/>
    </location>
</feature>